<evidence type="ECO:0000256" key="1">
    <source>
        <dbReference type="ARBA" id="ARBA00008857"/>
    </source>
</evidence>
<evidence type="ECO:0000256" key="2">
    <source>
        <dbReference type="ARBA" id="ARBA00022908"/>
    </source>
</evidence>
<gene>
    <name evidence="8" type="ORF">HMPREF9449_00951</name>
</gene>
<dbReference type="PROSITE" id="PS51898">
    <property type="entry name" value="TYR_RECOMBINASE"/>
    <property type="match status" value="1"/>
</dbReference>
<name>H1DFB5_9BACT</name>
<dbReference type="Gene3D" id="1.10.443.10">
    <property type="entry name" value="Intergrase catalytic core"/>
    <property type="match status" value="1"/>
</dbReference>
<dbReference type="PANTHER" id="PTHR30349">
    <property type="entry name" value="PHAGE INTEGRASE-RELATED"/>
    <property type="match status" value="1"/>
</dbReference>
<dbReference type="PROSITE" id="PS51900">
    <property type="entry name" value="CB"/>
    <property type="match status" value="1"/>
</dbReference>
<dbReference type="EMBL" id="ADMC01000015">
    <property type="protein sequence ID" value="EHP48908.1"/>
    <property type="molecule type" value="Genomic_DNA"/>
</dbReference>
<keyword evidence="9" id="KW-1185">Reference proteome</keyword>
<protein>
    <recommendedName>
        <fullName evidence="10">Core-binding (CB) domain-containing protein</fullName>
    </recommendedName>
</protein>
<dbReference type="eggNOG" id="COG4974">
    <property type="taxonomic scope" value="Bacteria"/>
</dbReference>
<dbReference type="Pfam" id="PF13102">
    <property type="entry name" value="Phage_int_SAM_5"/>
    <property type="match status" value="1"/>
</dbReference>
<dbReference type="InterPro" id="IPR011010">
    <property type="entry name" value="DNA_brk_join_enz"/>
</dbReference>
<proteinExistence type="inferred from homology"/>
<dbReference type="Proteomes" id="UP000004892">
    <property type="component" value="Unassembled WGS sequence"/>
</dbReference>
<sequence>MATIKVKFRKSTVAGKPGSIYYQLCHEGKVKQLSTNIHLCPEYWDTKAENIIKLSSEPSVNPLLSEYHFKIDSDLSRLKHIIGELDVKGDKYTLSDVISLFNKSESDLLVFSFFEEQIEHCKLNRQMGTVRNYQRTLNSIRTFLKGNDIPFTMITETLVLEYERWLAGNGVVRNSSSFYIRNLRSIYNKAVKRNLTEQRFPFNNAYTGTDRTRKRAVGEDVIMRLLKMNLDYSKPLALARDLFVFSYCTRGMSFVDISFLKKSDVSNSVISYVRHKTGQQLCIRIEPCIEKIIKQYETETADSIYVFPIITATDPEVAYNQYQIALSYHNRKLKRLGEEIGEHLYLSSYTARHTWATTARNHNVPISVISEGMGHTSERTTQIYLASLENSVIDEANKEILERLNRVVSL</sequence>
<evidence type="ECO:0000259" key="7">
    <source>
        <dbReference type="PROSITE" id="PS51900"/>
    </source>
</evidence>
<accession>H1DFB5</accession>
<dbReference type="STRING" id="742817.HMPREF9449_00951"/>
<evidence type="ECO:0000256" key="4">
    <source>
        <dbReference type="ARBA" id="ARBA00023172"/>
    </source>
</evidence>
<dbReference type="InterPro" id="IPR013762">
    <property type="entry name" value="Integrase-like_cat_sf"/>
</dbReference>
<dbReference type="InterPro" id="IPR044068">
    <property type="entry name" value="CB"/>
</dbReference>
<dbReference type="GO" id="GO:0015074">
    <property type="term" value="P:DNA integration"/>
    <property type="evidence" value="ECO:0007669"/>
    <property type="project" value="UniProtKB-KW"/>
</dbReference>
<comment type="similarity">
    <text evidence="1">Belongs to the 'phage' integrase family.</text>
</comment>
<dbReference type="SUPFAM" id="SSF56349">
    <property type="entry name" value="DNA breaking-rejoining enzymes"/>
    <property type="match status" value="1"/>
</dbReference>
<dbReference type="InterPro" id="IPR025269">
    <property type="entry name" value="SAM-like_dom"/>
</dbReference>
<evidence type="ECO:0000313" key="8">
    <source>
        <dbReference type="EMBL" id="EHP48908.1"/>
    </source>
</evidence>
<dbReference type="HOGENOM" id="CLU_033139_0_1_10"/>
<dbReference type="InterPro" id="IPR050090">
    <property type="entry name" value="Tyrosine_recombinase_XerCD"/>
</dbReference>
<evidence type="ECO:0000259" key="6">
    <source>
        <dbReference type="PROSITE" id="PS51898"/>
    </source>
</evidence>
<comment type="caution">
    <text evidence="8">The sequence shown here is derived from an EMBL/GenBank/DDBJ whole genome shotgun (WGS) entry which is preliminary data.</text>
</comment>
<evidence type="ECO:0000256" key="5">
    <source>
        <dbReference type="PROSITE-ProRule" id="PRU01248"/>
    </source>
</evidence>
<dbReference type="PATRIC" id="fig|742817.3.peg.1008"/>
<keyword evidence="4" id="KW-0233">DNA recombination</keyword>
<dbReference type="CDD" id="cd01185">
    <property type="entry name" value="INTN1_C_like"/>
    <property type="match status" value="1"/>
</dbReference>
<reference evidence="8 9" key="1">
    <citation type="submission" date="2012-01" db="EMBL/GenBank/DDBJ databases">
        <title>The Genome Sequence of Odoribacter laneus YIT 12061.</title>
        <authorList>
            <consortium name="The Broad Institute Genome Sequencing Platform"/>
            <person name="Earl A."/>
            <person name="Ward D."/>
            <person name="Feldgarden M."/>
            <person name="Gevers D."/>
            <person name="Morotomi M."/>
            <person name="Young S.K."/>
            <person name="Zeng Q."/>
            <person name="Gargeya S."/>
            <person name="Fitzgerald M."/>
            <person name="Haas B."/>
            <person name="Abouelleil A."/>
            <person name="Alvarado L."/>
            <person name="Arachchi H.M."/>
            <person name="Berlin A."/>
            <person name="Chapman S.B."/>
            <person name="Gearin G."/>
            <person name="Goldberg J."/>
            <person name="Griggs A."/>
            <person name="Gujja S."/>
            <person name="Hansen M."/>
            <person name="Heiman D."/>
            <person name="Howarth C."/>
            <person name="Larimer J."/>
            <person name="Lui A."/>
            <person name="MacDonald P.J.P."/>
            <person name="McCowen C."/>
            <person name="Montmayeur A."/>
            <person name="Murphy C."/>
            <person name="Neiman D."/>
            <person name="Pearson M."/>
            <person name="Priest M."/>
            <person name="Roberts A."/>
            <person name="Saif S."/>
            <person name="Shea T."/>
            <person name="Sisk P."/>
            <person name="Stolte C."/>
            <person name="Sykes S."/>
            <person name="Wortman J."/>
            <person name="Nusbaum C."/>
            <person name="Birren B."/>
        </authorList>
    </citation>
    <scope>NUCLEOTIDE SEQUENCE [LARGE SCALE GENOMIC DNA]</scope>
    <source>
        <strain evidence="8 9">YIT 12061</strain>
    </source>
</reference>
<dbReference type="GeneID" id="98068546"/>
<evidence type="ECO:0000313" key="9">
    <source>
        <dbReference type="Proteomes" id="UP000004892"/>
    </source>
</evidence>
<dbReference type="PANTHER" id="PTHR30349:SF64">
    <property type="entry name" value="PROPHAGE INTEGRASE INTD-RELATED"/>
    <property type="match status" value="1"/>
</dbReference>
<dbReference type="GO" id="GO:0006310">
    <property type="term" value="P:DNA recombination"/>
    <property type="evidence" value="ECO:0007669"/>
    <property type="project" value="UniProtKB-KW"/>
</dbReference>
<keyword evidence="2" id="KW-0229">DNA integration</keyword>
<feature type="domain" description="Core-binding (CB)" evidence="7">
    <location>
        <begin position="112"/>
        <end position="191"/>
    </location>
</feature>
<organism evidence="8 9">
    <name type="scientific">Odoribacter laneus YIT 12061</name>
    <dbReference type="NCBI Taxonomy" id="742817"/>
    <lineage>
        <taxon>Bacteria</taxon>
        <taxon>Pseudomonadati</taxon>
        <taxon>Bacteroidota</taxon>
        <taxon>Bacteroidia</taxon>
        <taxon>Bacteroidales</taxon>
        <taxon>Odoribacteraceae</taxon>
        <taxon>Odoribacter</taxon>
    </lineage>
</organism>
<dbReference type="Pfam" id="PF00589">
    <property type="entry name" value="Phage_integrase"/>
    <property type="match status" value="1"/>
</dbReference>
<dbReference type="AlphaFoldDB" id="H1DFB5"/>
<dbReference type="InterPro" id="IPR002104">
    <property type="entry name" value="Integrase_catalytic"/>
</dbReference>
<evidence type="ECO:0008006" key="10">
    <source>
        <dbReference type="Google" id="ProtNLM"/>
    </source>
</evidence>
<feature type="domain" description="Tyr recombinase" evidence="6">
    <location>
        <begin position="212"/>
        <end position="402"/>
    </location>
</feature>
<dbReference type="GO" id="GO:0003677">
    <property type="term" value="F:DNA binding"/>
    <property type="evidence" value="ECO:0007669"/>
    <property type="project" value="UniProtKB-UniRule"/>
</dbReference>
<keyword evidence="3 5" id="KW-0238">DNA-binding</keyword>
<dbReference type="Gene3D" id="1.10.150.130">
    <property type="match status" value="1"/>
</dbReference>
<evidence type="ECO:0000256" key="3">
    <source>
        <dbReference type="ARBA" id="ARBA00023125"/>
    </source>
</evidence>
<dbReference type="RefSeq" id="WP_009136099.1">
    <property type="nucleotide sequence ID" value="NZ_JH594596.1"/>
</dbReference>
<dbReference type="InterPro" id="IPR010998">
    <property type="entry name" value="Integrase_recombinase_N"/>
</dbReference>